<dbReference type="NCBIfam" id="TIGR01383">
    <property type="entry name" value="not_thiJ"/>
    <property type="match status" value="1"/>
</dbReference>
<dbReference type="CDD" id="cd03135">
    <property type="entry name" value="GATase1_DJ-1"/>
    <property type="match status" value="1"/>
</dbReference>
<dbReference type="PANTHER" id="PTHR48094:SF12">
    <property type="entry name" value="PARKINSON DISEASE PROTEIN 7 HOMOLOG"/>
    <property type="match status" value="1"/>
</dbReference>
<comment type="caution">
    <text evidence="2">The sequence shown here is derived from an EMBL/GenBank/DDBJ whole genome shotgun (WGS) entry which is preliminary data.</text>
</comment>
<dbReference type="AlphaFoldDB" id="A0A133XV51"/>
<dbReference type="OrthoDB" id="9792284at2"/>
<dbReference type="InterPro" id="IPR006287">
    <property type="entry name" value="DJ-1"/>
</dbReference>
<organism evidence="2 3">
    <name type="scientific">Atopobium deltae</name>
    <dbReference type="NCBI Taxonomy" id="1393034"/>
    <lineage>
        <taxon>Bacteria</taxon>
        <taxon>Bacillati</taxon>
        <taxon>Actinomycetota</taxon>
        <taxon>Coriobacteriia</taxon>
        <taxon>Coriobacteriales</taxon>
        <taxon>Atopobiaceae</taxon>
        <taxon>Atopobium</taxon>
    </lineage>
</organism>
<dbReference type="InterPro" id="IPR029062">
    <property type="entry name" value="Class_I_gatase-like"/>
</dbReference>
<sequence>MQTQTKQASDRRVAVFFADGTEEVEALAVVDILFRAGIACDMVSITPELQITSSHNIGIVCNRSILDDDFDFEAYDMLVLPGGVVGTQNLEACEALGKALRAHAEKGKDLAAICAAPSLFAKLGLLKGVHATSNPGFQDVLVEHGAILEQERVVHDGNIITSQGMACAVGFALELVRTYASEDVVDKVKAGIVELS</sequence>
<dbReference type="Pfam" id="PF01965">
    <property type="entry name" value="DJ-1_PfpI"/>
    <property type="match status" value="1"/>
</dbReference>
<dbReference type="PATRIC" id="fig|1393034.3.peg.696"/>
<proteinExistence type="predicted"/>
<evidence type="ECO:0000259" key="1">
    <source>
        <dbReference type="Pfam" id="PF01965"/>
    </source>
</evidence>
<dbReference type="STRING" id="1393034.HMPREF3192_00721"/>
<keyword evidence="3" id="KW-1185">Reference proteome</keyword>
<dbReference type="InterPro" id="IPR050325">
    <property type="entry name" value="Prot/Nucl_acid_deglycase"/>
</dbReference>
<dbReference type="PANTHER" id="PTHR48094">
    <property type="entry name" value="PROTEIN/NUCLEIC ACID DEGLYCASE DJ-1-RELATED"/>
    <property type="match status" value="1"/>
</dbReference>
<dbReference type="EMBL" id="LSCR01000011">
    <property type="protein sequence ID" value="KXB34826.1"/>
    <property type="molecule type" value="Genomic_DNA"/>
</dbReference>
<dbReference type="Gene3D" id="3.40.50.880">
    <property type="match status" value="1"/>
</dbReference>
<accession>A0A133XV51</accession>
<protein>
    <submittedName>
        <fullName evidence="2">DJ-1 family protein</fullName>
    </submittedName>
</protein>
<dbReference type="GO" id="GO:0005737">
    <property type="term" value="C:cytoplasm"/>
    <property type="evidence" value="ECO:0007669"/>
    <property type="project" value="TreeGrafter"/>
</dbReference>
<dbReference type="SUPFAM" id="SSF52317">
    <property type="entry name" value="Class I glutamine amidotransferase-like"/>
    <property type="match status" value="1"/>
</dbReference>
<dbReference type="RefSeq" id="WP_066305254.1">
    <property type="nucleotide sequence ID" value="NZ_KQ959491.1"/>
</dbReference>
<name>A0A133XV51_9ACTN</name>
<reference evidence="3" key="1">
    <citation type="submission" date="2016-01" db="EMBL/GenBank/DDBJ databases">
        <authorList>
            <person name="Mitreva M."/>
            <person name="Pepin K.H."/>
            <person name="Mihindukulasuriya K.A."/>
            <person name="Fulton R."/>
            <person name="Fronick C."/>
            <person name="O'Laughlin M."/>
            <person name="Miner T."/>
            <person name="Herter B."/>
            <person name="Rosa B.A."/>
            <person name="Cordes M."/>
            <person name="Tomlinson C."/>
            <person name="Wollam A."/>
            <person name="Palsikar V.B."/>
            <person name="Mardis E.R."/>
            <person name="Wilson R.K."/>
        </authorList>
    </citation>
    <scope>NUCLEOTIDE SEQUENCE [LARGE SCALE GENOMIC DNA]</scope>
    <source>
        <strain evidence="3">DNF00019</strain>
    </source>
</reference>
<evidence type="ECO:0000313" key="2">
    <source>
        <dbReference type="EMBL" id="KXB34826.1"/>
    </source>
</evidence>
<dbReference type="Proteomes" id="UP000070675">
    <property type="component" value="Unassembled WGS sequence"/>
</dbReference>
<feature type="domain" description="DJ-1/PfpI" evidence="1">
    <location>
        <begin position="11"/>
        <end position="177"/>
    </location>
</feature>
<gene>
    <name evidence="2" type="ORF">HMPREF3192_00721</name>
</gene>
<evidence type="ECO:0000313" key="3">
    <source>
        <dbReference type="Proteomes" id="UP000070675"/>
    </source>
</evidence>
<dbReference type="InterPro" id="IPR002818">
    <property type="entry name" value="DJ-1/PfpI"/>
</dbReference>